<sequence>MLYCQFQTLLSPRNTPTFQIIEMYKNDDALSVITSIVDDKQELKTKPSLYYSQQADRGNGGECLANESLELSETCDPGWESFYVDNVTIAVDVKSVPKCSGAGLNISKTDVKKEDSFEETIKLLFV</sequence>
<organism evidence="1 2">
    <name type="scientific">Thelohanellus kitauei</name>
    <name type="common">Myxosporean</name>
    <dbReference type="NCBI Taxonomy" id="669202"/>
    <lineage>
        <taxon>Eukaryota</taxon>
        <taxon>Metazoa</taxon>
        <taxon>Cnidaria</taxon>
        <taxon>Myxozoa</taxon>
        <taxon>Myxosporea</taxon>
        <taxon>Bivalvulida</taxon>
        <taxon>Platysporina</taxon>
        <taxon>Myxobolidae</taxon>
        <taxon>Thelohanellus</taxon>
    </lineage>
</organism>
<protein>
    <submittedName>
        <fullName evidence="1">Uncharacterized protein</fullName>
    </submittedName>
</protein>
<evidence type="ECO:0000313" key="2">
    <source>
        <dbReference type="Proteomes" id="UP000031668"/>
    </source>
</evidence>
<dbReference type="AlphaFoldDB" id="A0A0C2JB16"/>
<accession>A0A0C2JB16</accession>
<dbReference type="Proteomes" id="UP000031668">
    <property type="component" value="Unassembled WGS sequence"/>
</dbReference>
<dbReference type="EMBL" id="JWZT01003547">
    <property type="protein sequence ID" value="KII66373.1"/>
    <property type="molecule type" value="Genomic_DNA"/>
</dbReference>
<gene>
    <name evidence="1" type="ORF">RF11_13607</name>
</gene>
<keyword evidence="2" id="KW-1185">Reference proteome</keyword>
<reference evidence="1 2" key="1">
    <citation type="journal article" date="2014" name="Genome Biol. Evol.">
        <title>The genome of the myxosporean Thelohanellus kitauei shows adaptations to nutrient acquisition within its fish host.</title>
        <authorList>
            <person name="Yang Y."/>
            <person name="Xiong J."/>
            <person name="Zhou Z."/>
            <person name="Huo F."/>
            <person name="Miao W."/>
            <person name="Ran C."/>
            <person name="Liu Y."/>
            <person name="Zhang J."/>
            <person name="Feng J."/>
            <person name="Wang M."/>
            <person name="Wang M."/>
            <person name="Wang L."/>
            <person name="Yao B."/>
        </authorList>
    </citation>
    <scope>NUCLEOTIDE SEQUENCE [LARGE SCALE GENOMIC DNA]</scope>
    <source>
        <strain evidence="1">Wuqing</strain>
    </source>
</reference>
<proteinExistence type="predicted"/>
<evidence type="ECO:0000313" key="1">
    <source>
        <dbReference type="EMBL" id="KII66373.1"/>
    </source>
</evidence>
<comment type="caution">
    <text evidence="1">The sequence shown here is derived from an EMBL/GenBank/DDBJ whole genome shotgun (WGS) entry which is preliminary data.</text>
</comment>
<name>A0A0C2JB16_THEKT</name>